<name>A0A813N9V2_9BILA</name>
<dbReference type="AlphaFoldDB" id="A0A813N9V2"/>
<dbReference type="InterPro" id="IPR043504">
    <property type="entry name" value="Peptidase_S1_PA_chymotrypsin"/>
</dbReference>
<dbReference type="GO" id="GO:0006508">
    <property type="term" value="P:proteolysis"/>
    <property type="evidence" value="ECO:0007669"/>
    <property type="project" value="UniProtKB-KW"/>
</dbReference>
<feature type="domain" description="Peptidase S1" evidence="10">
    <location>
        <begin position="101"/>
        <end position="371"/>
    </location>
</feature>
<evidence type="ECO:0000256" key="2">
    <source>
        <dbReference type="ARBA" id="ARBA00022525"/>
    </source>
</evidence>
<evidence type="ECO:0000256" key="6">
    <source>
        <dbReference type="ARBA" id="ARBA00022825"/>
    </source>
</evidence>
<dbReference type="InterPro" id="IPR050127">
    <property type="entry name" value="Serine_Proteases_S1"/>
</dbReference>
<dbReference type="SUPFAM" id="SSF50494">
    <property type="entry name" value="Trypsin-like serine proteases"/>
    <property type="match status" value="1"/>
</dbReference>
<organism evidence="11 13">
    <name type="scientific">Rotaria sordida</name>
    <dbReference type="NCBI Taxonomy" id="392033"/>
    <lineage>
        <taxon>Eukaryota</taxon>
        <taxon>Metazoa</taxon>
        <taxon>Spiralia</taxon>
        <taxon>Gnathifera</taxon>
        <taxon>Rotifera</taxon>
        <taxon>Eurotatoria</taxon>
        <taxon>Bdelloidea</taxon>
        <taxon>Philodinida</taxon>
        <taxon>Philodinidae</taxon>
        <taxon>Rotaria</taxon>
    </lineage>
</organism>
<protein>
    <recommendedName>
        <fullName evidence="10">Peptidase S1 domain-containing protein</fullName>
    </recommendedName>
</protein>
<dbReference type="Proteomes" id="UP000663870">
    <property type="component" value="Unassembled WGS sequence"/>
</dbReference>
<keyword evidence="5" id="KW-0378">Hydrolase</keyword>
<dbReference type="Pfam" id="PF00089">
    <property type="entry name" value="Trypsin"/>
    <property type="match status" value="1"/>
</dbReference>
<dbReference type="InterPro" id="IPR009003">
    <property type="entry name" value="Peptidase_S1_PA"/>
</dbReference>
<gene>
    <name evidence="12" type="ORF">JXQ802_LOCUS22503</name>
    <name evidence="11" type="ORF">PYM288_LOCUS1144</name>
</gene>
<evidence type="ECO:0000313" key="12">
    <source>
        <dbReference type="EMBL" id="CAF1165557.1"/>
    </source>
</evidence>
<reference evidence="11" key="1">
    <citation type="submission" date="2021-02" db="EMBL/GenBank/DDBJ databases">
        <authorList>
            <person name="Nowell W R."/>
        </authorList>
    </citation>
    <scope>NUCLEOTIDE SEQUENCE</scope>
</reference>
<keyword evidence="8" id="KW-0325">Glycoprotein</keyword>
<keyword evidence="3" id="KW-0645">Protease</keyword>
<dbReference type="Proteomes" id="UP000663854">
    <property type="component" value="Unassembled WGS sequence"/>
</dbReference>
<dbReference type="InterPro" id="IPR018114">
    <property type="entry name" value="TRYPSIN_HIS"/>
</dbReference>
<feature type="transmembrane region" description="Helical" evidence="9">
    <location>
        <begin position="24"/>
        <end position="48"/>
    </location>
</feature>
<dbReference type="InterPro" id="IPR001254">
    <property type="entry name" value="Trypsin_dom"/>
</dbReference>
<evidence type="ECO:0000256" key="5">
    <source>
        <dbReference type="ARBA" id="ARBA00022801"/>
    </source>
</evidence>
<keyword evidence="7" id="KW-1015">Disulfide bond</keyword>
<evidence type="ECO:0000313" key="14">
    <source>
        <dbReference type="Proteomes" id="UP000663870"/>
    </source>
</evidence>
<dbReference type="GO" id="GO:0005615">
    <property type="term" value="C:extracellular space"/>
    <property type="evidence" value="ECO:0007669"/>
    <property type="project" value="TreeGrafter"/>
</dbReference>
<comment type="subcellular location">
    <subcellularLocation>
        <location evidence="1">Secreted</location>
    </subcellularLocation>
</comment>
<dbReference type="FunFam" id="2.40.10.10:FF:000054">
    <property type="entry name" value="Complement C1r subcomponent"/>
    <property type="match status" value="1"/>
</dbReference>
<dbReference type="PRINTS" id="PR00722">
    <property type="entry name" value="CHYMOTRYPSIN"/>
</dbReference>
<dbReference type="CDD" id="cd00190">
    <property type="entry name" value="Tryp_SPc"/>
    <property type="match status" value="1"/>
</dbReference>
<dbReference type="Gene3D" id="2.40.10.10">
    <property type="entry name" value="Trypsin-like serine proteases"/>
    <property type="match status" value="1"/>
</dbReference>
<dbReference type="PANTHER" id="PTHR24264:SF65">
    <property type="entry name" value="SRCR DOMAIN-CONTAINING PROTEIN"/>
    <property type="match status" value="1"/>
</dbReference>
<dbReference type="EMBL" id="CAJNOH010000006">
    <property type="protein sequence ID" value="CAF0734105.1"/>
    <property type="molecule type" value="Genomic_DNA"/>
</dbReference>
<keyword evidence="9" id="KW-1133">Transmembrane helix</keyword>
<keyword evidence="6" id="KW-0720">Serine protease</keyword>
<dbReference type="SMART" id="SM00020">
    <property type="entry name" value="Tryp_SPc"/>
    <property type="match status" value="1"/>
</dbReference>
<proteinExistence type="predicted"/>
<evidence type="ECO:0000313" key="13">
    <source>
        <dbReference type="Proteomes" id="UP000663854"/>
    </source>
</evidence>
<evidence type="ECO:0000256" key="3">
    <source>
        <dbReference type="ARBA" id="ARBA00022670"/>
    </source>
</evidence>
<evidence type="ECO:0000256" key="1">
    <source>
        <dbReference type="ARBA" id="ARBA00004613"/>
    </source>
</evidence>
<evidence type="ECO:0000259" key="10">
    <source>
        <dbReference type="PROSITE" id="PS50240"/>
    </source>
</evidence>
<keyword evidence="2" id="KW-0964">Secreted</keyword>
<comment type="caution">
    <text evidence="11">The sequence shown here is derived from an EMBL/GenBank/DDBJ whole genome shotgun (WGS) entry which is preliminary data.</text>
</comment>
<dbReference type="EMBL" id="CAJNOL010000684">
    <property type="protein sequence ID" value="CAF1165557.1"/>
    <property type="molecule type" value="Genomic_DNA"/>
</dbReference>
<evidence type="ECO:0000256" key="9">
    <source>
        <dbReference type="SAM" id="Phobius"/>
    </source>
</evidence>
<dbReference type="GO" id="GO:0004252">
    <property type="term" value="F:serine-type endopeptidase activity"/>
    <property type="evidence" value="ECO:0007669"/>
    <property type="project" value="InterPro"/>
</dbReference>
<accession>A0A813N9V2</accession>
<evidence type="ECO:0000256" key="4">
    <source>
        <dbReference type="ARBA" id="ARBA00022729"/>
    </source>
</evidence>
<dbReference type="InterPro" id="IPR001314">
    <property type="entry name" value="Peptidase_S1A"/>
</dbReference>
<keyword evidence="14" id="KW-1185">Reference proteome</keyword>
<keyword evidence="9" id="KW-0472">Membrane</keyword>
<evidence type="ECO:0000256" key="8">
    <source>
        <dbReference type="ARBA" id="ARBA00023180"/>
    </source>
</evidence>
<keyword evidence="4" id="KW-0732">Signal</keyword>
<evidence type="ECO:0000313" key="11">
    <source>
        <dbReference type="EMBL" id="CAF0734105.1"/>
    </source>
</evidence>
<evidence type="ECO:0000256" key="7">
    <source>
        <dbReference type="ARBA" id="ARBA00023157"/>
    </source>
</evidence>
<keyword evidence="9" id="KW-0812">Transmembrane</keyword>
<dbReference type="PROSITE" id="PS00134">
    <property type="entry name" value="TRYPSIN_HIS"/>
    <property type="match status" value="1"/>
</dbReference>
<dbReference type="PROSITE" id="PS50240">
    <property type="entry name" value="TRYPSIN_DOM"/>
    <property type="match status" value="1"/>
</dbReference>
<sequence>MNNQMFNISHSSSICDHCSNKRRFIIVIFVIFTILLVTTIILIVLASIKPCLFIKCHSRATGCINRSLFKGQCICDSNTAGNGRTVCDECGITYTRPNARIIGGVEASEYSWPFAVLIRQQYKRIVTLNNRSCLISASWMCGGTLINHKTILTAAHCLKTAGDTFDYKTFAVSIVWNKYYSNIESTLEVSVGLYDRRKATERRIVKVLQVILHPFYNDRHLLNDIAILKLEDYLRPSPKVQFACLPYLLSEINTIGIVVGFGDTFPGANKGSSILRQVNLTIYPNEFCTNVAPSTKKNWNTQICCGDLNGERDTCQGDSGGGLYIQRNLSNILYYSIDGIVSYGEQCASPMKPGIYTRVSNYIDWIQENSDFDRIEI</sequence>
<dbReference type="PANTHER" id="PTHR24264">
    <property type="entry name" value="TRYPSIN-RELATED"/>
    <property type="match status" value="1"/>
</dbReference>